<dbReference type="KEGG" id="vcw:GJQ55_05965"/>
<protein>
    <submittedName>
        <fullName evidence="1">Dehydrogenase</fullName>
    </submittedName>
</protein>
<dbReference type="InterPro" id="IPR048156">
    <property type="entry name" value="PA2817-like"/>
</dbReference>
<accession>A0A9X7UXV6</accession>
<evidence type="ECO:0000313" key="2">
    <source>
        <dbReference type="Proteomes" id="UP000596074"/>
    </source>
</evidence>
<evidence type="ECO:0000313" key="1">
    <source>
        <dbReference type="EMBL" id="QQD24055.1"/>
    </source>
</evidence>
<dbReference type="Proteomes" id="UP000596074">
    <property type="component" value="Chromosome"/>
</dbReference>
<organism evidence="1 2">
    <name type="scientific">Venatoribacter cucullus</name>
    <dbReference type="NCBI Taxonomy" id="2661630"/>
    <lineage>
        <taxon>Bacteria</taxon>
        <taxon>Pseudomonadati</taxon>
        <taxon>Pseudomonadota</taxon>
        <taxon>Gammaproteobacteria</taxon>
        <taxon>Oceanospirillales</taxon>
        <taxon>Oceanospirillaceae</taxon>
        <taxon>Venatoribacter</taxon>
    </lineage>
</organism>
<gene>
    <name evidence="1" type="ORF">GJQ55_05965</name>
</gene>
<dbReference type="RefSeq" id="WP_228346610.1">
    <property type="nucleotide sequence ID" value="NZ_CP046056.1"/>
</dbReference>
<reference evidence="1 2" key="1">
    <citation type="submission" date="2019-11" db="EMBL/GenBank/DDBJ databases">
        <title>Venatorbacter sp. nov. a predator of Campylobacter and other Gram-negative bacteria.</title>
        <authorList>
            <person name="Saeedi A."/>
            <person name="Cummings N.J."/>
            <person name="Connerton I.F."/>
            <person name="Connerton P.L."/>
        </authorList>
    </citation>
    <scope>NUCLEOTIDE SEQUENCE [LARGE SCALE GENOMIC DNA]</scope>
    <source>
        <strain evidence="1">XL5</strain>
    </source>
</reference>
<keyword evidence="2" id="KW-1185">Reference proteome</keyword>
<sequence length="133" mass="15153">MSERLNDHIQLLYRVQERLTNAQPQAGGLISDEILHQLAQVIDLLQEHSDSAYARGGDWLVHIFTHVPQLTPAIDRDLLWFFGGECLHFLTDEEISLFQQLDELEEENRQRGAVFDRQVAKQLLQAGGSGFNA</sequence>
<dbReference type="NCBIfam" id="NF041512">
    <property type="entry name" value="PA2817_fam"/>
    <property type="match status" value="1"/>
</dbReference>
<name>A0A9X7UXV6_9GAMM</name>
<proteinExistence type="predicted"/>
<dbReference type="EMBL" id="CP046056">
    <property type="protein sequence ID" value="QQD24055.1"/>
    <property type="molecule type" value="Genomic_DNA"/>
</dbReference>
<dbReference type="AlphaFoldDB" id="A0A9X7UXV6"/>